<comment type="caution">
    <text evidence="1">The sequence shown here is derived from an EMBL/GenBank/DDBJ whole genome shotgun (WGS) entry which is preliminary data.</text>
</comment>
<proteinExistence type="predicted"/>
<dbReference type="PANTHER" id="PTHR42085:SF1">
    <property type="entry name" value="F-BOX DOMAIN-CONTAINING PROTEIN"/>
    <property type="match status" value="1"/>
</dbReference>
<keyword evidence="2" id="KW-1185">Reference proteome</keyword>
<dbReference type="AlphaFoldDB" id="A0AA43QVD3"/>
<protein>
    <submittedName>
        <fullName evidence="1">Uncharacterized protein</fullName>
    </submittedName>
</protein>
<dbReference type="EMBL" id="JAPUFD010000023">
    <property type="protein sequence ID" value="MDI1493137.1"/>
    <property type="molecule type" value="Genomic_DNA"/>
</dbReference>
<dbReference type="InterPro" id="IPR038883">
    <property type="entry name" value="AN11006-like"/>
</dbReference>
<accession>A0AA43QVD3</accession>
<name>A0AA43QVD3_9LECA</name>
<reference evidence="1" key="1">
    <citation type="journal article" date="2023" name="Genome Biol. Evol.">
        <title>First Whole Genome Sequence and Flow Cytometry Genome Size Data for the Lichen-Forming Fungus Ramalina farinacea (Ascomycota).</title>
        <authorList>
            <person name="Llewellyn T."/>
            <person name="Mian S."/>
            <person name="Hill R."/>
            <person name="Leitch I.J."/>
            <person name="Gaya E."/>
        </authorList>
    </citation>
    <scope>NUCLEOTIDE SEQUENCE</scope>
    <source>
        <strain evidence="1">LIQ254RAFAR</strain>
    </source>
</reference>
<sequence length="293" mass="33968">MAILSYEPRQPPEPERAVRIPIKPSEGSSPSPIFRLPPEIRCQIYFYIFLSHTPQARPALCPPDNILIQPRSNTILLGTHRPRLSSTTKDFLRLDRLAPLLTSRQLYHEALPILYGQFDFHFPENLWIEDVRKWLDPIPLSSRRMIKRVGVVISVYANEEGDERSPEQQRETWGVHNGWRDPENLAYKHLKRSLPRLKRVHLSIIDESKDECILGTFWHLRDMLVDAVRVFKGVPEVIVGRFALDQGNKDPSSWGENIVENAKTRLEREGGGALMTDEEDPKQWARWVDVCRV</sequence>
<dbReference type="PANTHER" id="PTHR42085">
    <property type="entry name" value="F-BOX DOMAIN-CONTAINING PROTEIN"/>
    <property type="match status" value="1"/>
</dbReference>
<organism evidence="1 2">
    <name type="scientific">Ramalina farinacea</name>
    <dbReference type="NCBI Taxonomy" id="258253"/>
    <lineage>
        <taxon>Eukaryota</taxon>
        <taxon>Fungi</taxon>
        <taxon>Dikarya</taxon>
        <taxon>Ascomycota</taxon>
        <taxon>Pezizomycotina</taxon>
        <taxon>Lecanoromycetes</taxon>
        <taxon>OSLEUM clade</taxon>
        <taxon>Lecanoromycetidae</taxon>
        <taxon>Lecanorales</taxon>
        <taxon>Lecanorineae</taxon>
        <taxon>Ramalinaceae</taxon>
        <taxon>Ramalina</taxon>
    </lineage>
</organism>
<evidence type="ECO:0000313" key="1">
    <source>
        <dbReference type="EMBL" id="MDI1493137.1"/>
    </source>
</evidence>
<gene>
    <name evidence="1" type="ORF">OHK93_004924</name>
</gene>
<evidence type="ECO:0000313" key="2">
    <source>
        <dbReference type="Proteomes" id="UP001161017"/>
    </source>
</evidence>
<dbReference type="Proteomes" id="UP001161017">
    <property type="component" value="Unassembled WGS sequence"/>
</dbReference>